<evidence type="ECO:0000313" key="2">
    <source>
        <dbReference type="EMBL" id="ABQ30240.1"/>
    </source>
</evidence>
<protein>
    <submittedName>
        <fullName evidence="2">MaoC domain protein dehydratase</fullName>
    </submittedName>
</protein>
<dbReference type="InterPro" id="IPR029069">
    <property type="entry name" value="HotDog_dom_sf"/>
</dbReference>
<dbReference type="RefSeq" id="WP_007421771.1">
    <property type="nucleotide sequence ID" value="NC_009484.1"/>
</dbReference>
<dbReference type="KEGG" id="acr:Acry_1023"/>
<dbReference type="CDD" id="cd03441">
    <property type="entry name" value="R_hydratase_like"/>
    <property type="match status" value="1"/>
</dbReference>
<dbReference type="EMBL" id="CP000697">
    <property type="protein sequence ID" value="ABQ30240.1"/>
    <property type="molecule type" value="Genomic_DNA"/>
</dbReference>
<proteinExistence type="predicted"/>
<name>A5FXA8_ACICJ</name>
<sequence>MAELVKLGHSFETDHVFHESASRAFALLVGDTNPMHHDEAKAKASRYGGLIVSGTETTARMMGLTAAHFARLGPTVGMEFSFRFRRAVPMGAHARIRWEVTELDYKPGLGTIAICAGTLTLLESGEVAVEGTSKGVLLER</sequence>
<evidence type="ECO:0000313" key="3">
    <source>
        <dbReference type="Proteomes" id="UP000000245"/>
    </source>
</evidence>
<dbReference type="eggNOG" id="COG2030">
    <property type="taxonomic scope" value="Bacteria"/>
</dbReference>
<dbReference type="Proteomes" id="UP000000245">
    <property type="component" value="Chromosome"/>
</dbReference>
<gene>
    <name evidence="2" type="ordered locus">Acry_1023</name>
</gene>
<dbReference type="PANTHER" id="PTHR43437">
    <property type="entry name" value="HYDROXYACYL-THIOESTER DEHYDRATASE TYPE 2, MITOCHONDRIAL-RELATED"/>
    <property type="match status" value="1"/>
</dbReference>
<dbReference type="InterPro" id="IPR050965">
    <property type="entry name" value="UPF0336/Enoyl-CoA_hydratase"/>
</dbReference>
<accession>A5FXA8</accession>
<dbReference type="STRING" id="349163.Acry_1023"/>
<organism evidence="2 3">
    <name type="scientific">Acidiphilium cryptum (strain JF-5)</name>
    <dbReference type="NCBI Taxonomy" id="349163"/>
    <lineage>
        <taxon>Bacteria</taxon>
        <taxon>Pseudomonadati</taxon>
        <taxon>Pseudomonadota</taxon>
        <taxon>Alphaproteobacteria</taxon>
        <taxon>Acetobacterales</taxon>
        <taxon>Acidocellaceae</taxon>
        <taxon>Acidiphilium</taxon>
    </lineage>
</organism>
<reference evidence="2 3" key="1">
    <citation type="submission" date="2007-05" db="EMBL/GenBank/DDBJ databases">
        <title>Complete sequence of chromosome of Acidiphilium cryptum JF-5.</title>
        <authorList>
            <consortium name="US DOE Joint Genome Institute"/>
            <person name="Copeland A."/>
            <person name="Lucas S."/>
            <person name="Lapidus A."/>
            <person name="Barry K."/>
            <person name="Detter J.C."/>
            <person name="Glavina del Rio T."/>
            <person name="Hammon N."/>
            <person name="Israni S."/>
            <person name="Dalin E."/>
            <person name="Tice H."/>
            <person name="Pitluck S."/>
            <person name="Sims D."/>
            <person name="Brettin T."/>
            <person name="Bruce D."/>
            <person name="Han C."/>
            <person name="Schmutz J."/>
            <person name="Larimer F."/>
            <person name="Land M."/>
            <person name="Hauser L."/>
            <person name="Kyrpides N."/>
            <person name="Kim E."/>
            <person name="Magnuson T."/>
            <person name="Richardson P."/>
        </authorList>
    </citation>
    <scope>NUCLEOTIDE SEQUENCE [LARGE SCALE GENOMIC DNA]</scope>
    <source>
        <strain evidence="2 3">JF-5</strain>
    </source>
</reference>
<dbReference type="GO" id="GO:0006633">
    <property type="term" value="P:fatty acid biosynthetic process"/>
    <property type="evidence" value="ECO:0007669"/>
    <property type="project" value="TreeGrafter"/>
</dbReference>
<dbReference type="Pfam" id="PF01575">
    <property type="entry name" value="MaoC_dehydratas"/>
    <property type="match status" value="1"/>
</dbReference>
<dbReference type="HOGENOM" id="CLU_094876_2_0_5"/>
<dbReference type="Gene3D" id="3.10.129.10">
    <property type="entry name" value="Hotdog Thioesterase"/>
    <property type="match status" value="1"/>
</dbReference>
<dbReference type="PANTHER" id="PTHR43437:SF3">
    <property type="entry name" value="HYDROXYACYL-THIOESTER DEHYDRATASE TYPE 2, MITOCHONDRIAL"/>
    <property type="match status" value="1"/>
</dbReference>
<dbReference type="GO" id="GO:0019171">
    <property type="term" value="F:(3R)-hydroxyacyl-[acyl-carrier-protein] dehydratase activity"/>
    <property type="evidence" value="ECO:0007669"/>
    <property type="project" value="TreeGrafter"/>
</dbReference>
<dbReference type="AlphaFoldDB" id="A5FXA8"/>
<feature type="domain" description="MaoC-like" evidence="1">
    <location>
        <begin position="16"/>
        <end position="102"/>
    </location>
</feature>
<keyword evidence="3" id="KW-1185">Reference proteome</keyword>
<dbReference type="SUPFAM" id="SSF54637">
    <property type="entry name" value="Thioesterase/thiol ester dehydrase-isomerase"/>
    <property type="match status" value="1"/>
</dbReference>
<dbReference type="InterPro" id="IPR002539">
    <property type="entry name" value="MaoC-like_dom"/>
</dbReference>
<evidence type="ECO:0000259" key="1">
    <source>
        <dbReference type="Pfam" id="PF01575"/>
    </source>
</evidence>